<reference evidence="12 13" key="1">
    <citation type="submission" date="2012-10" db="EMBL/GenBank/DDBJ databases">
        <authorList>
            <person name="Zafar N."/>
            <person name="Inman J."/>
            <person name="Hall N."/>
            <person name="Lorenzi H."/>
            <person name="Caler E."/>
        </authorList>
    </citation>
    <scope>NUCLEOTIDE SEQUENCE [LARGE SCALE GENOMIC DNA]</scope>
    <source>
        <strain evidence="12 13">IP1</strain>
    </source>
</reference>
<dbReference type="OMA" id="EVYWVTH"/>
<evidence type="ECO:0000259" key="11">
    <source>
        <dbReference type="PROSITE" id="PS50862"/>
    </source>
</evidence>
<dbReference type="GO" id="GO:0005737">
    <property type="term" value="C:cytoplasm"/>
    <property type="evidence" value="ECO:0007669"/>
    <property type="project" value="InterPro"/>
</dbReference>
<evidence type="ECO:0000256" key="1">
    <source>
        <dbReference type="ARBA" id="ARBA00012831"/>
    </source>
</evidence>
<dbReference type="InterPro" id="IPR002316">
    <property type="entry name" value="Pro-tRNA-ligase_IIa"/>
</dbReference>
<dbReference type="Gene3D" id="3.30.110.30">
    <property type="entry name" value="C-terminal domain of ProRS"/>
    <property type="match status" value="1"/>
</dbReference>
<dbReference type="PANTHER" id="PTHR43382:SF2">
    <property type="entry name" value="BIFUNCTIONAL GLUTAMATE_PROLINE--TRNA LIGASE"/>
    <property type="match status" value="1"/>
</dbReference>
<evidence type="ECO:0000256" key="9">
    <source>
        <dbReference type="ARBA" id="ARBA00047671"/>
    </source>
</evidence>
<keyword evidence="6" id="KW-0648">Protein biosynthesis</keyword>
<dbReference type="PANTHER" id="PTHR43382">
    <property type="entry name" value="PROLYL-TRNA SYNTHETASE"/>
    <property type="match status" value="1"/>
</dbReference>
<dbReference type="KEGG" id="eiv:EIN_375620"/>
<dbReference type="InterPro" id="IPR006195">
    <property type="entry name" value="aa-tRNA-synth_II"/>
</dbReference>
<dbReference type="OrthoDB" id="1350766at2759"/>
<evidence type="ECO:0000256" key="3">
    <source>
        <dbReference type="ARBA" id="ARBA00022598"/>
    </source>
</evidence>
<dbReference type="CDD" id="cd00862">
    <property type="entry name" value="ProRS_anticodon_zinc"/>
    <property type="match status" value="1"/>
</dbReference>
<accession>A0A0A1TU40</accession>
<dbReference type="FunFam" id="3.40.50.800:FF:000005">
    <property type="entry name" value="bifunctional glutamate/proline--tRNA ligase"/>
    <property type="match status" value="1"/>
</dbReference>
<dbReference type="SUPFAM" id="SSF52954">
    <property type="entry name" value="Class II aaRS ABD-related"/>
    <property type="match status" value="1"/>
</dbReference>
<evidence type="ECO:0000256" key="2">
    <source>
        <dbReference type="ARBA" id="ARBA00019110"/>
    </source>
</evidence>
<dbReference type="SUPFAM" id="SSF64586">
    <property type="entry name" value="C-terminal domain of ProRS"/>
    <property type="match status" value="1"/>
</dbReference>
<dbReference type="InterPro" id="IPR033721">
    <property type="entry name" value="ProRS_core_arch_euk"/>
</dbReference>
<dbReference type="EC" id="6.1.1.15" evidence="1"/>
<dbReference type="InterPro" id="IPR017449">
    <property type="entry name" value="Pro-tRNA_synth_II"/>
</dbReference>
<name>A0A0A1TU40_ENTIV</name>
<dbReference type="GO" id="GO:0005524">
    <property type="term" value="F:ATP binding"/>
    <property type="evidence" value="ECO:0007669"/>
    <property type="project" value="UniProtKB-KW"/>
</dbReference>
<dbReference type="VEuPathDB" id="AmoebaDB:EIN_375620"/>
<comment type="catalytic activity">
    <reaction evidence="9">
        <text>tRNA(Pro) + L-proline + ATP = L-prolyl-tRNA(Pro) + AMP + diphosphate</text>
        <dbReference type="Rhea" id="RHEA:14305"/>
        <dbReference type="Rhea" id="RHEA-COMP:9700"/>
        <dbReference type="Rhea" id="RHEA-COMP:9702"/>
        <dbReference type="ChEBI" id="CHEBI:30616"/>
        <dbReference type="ChEBI" id="CHEBI:33019"/>
        <dbReference type="ChEBI" id="CHEBI:60039"/>
        <dbReference type="ChEBI" id="CHEBI:78442"/>
        <dbReference type="ChEBI" id="CHEBI:78532"/>
        <dbReference type="ChEBI" id="CHEBI:456215"/>
        <dbReference type="EC" id="6.1.1.15"/>
    </reaction>
</comment>
<dbReference type="EMBL" id="KB207268">
    <property type="protein sequence ID" value="ELP83447.1"/>
    <property type="molecule type" value="Genomic_DNA"/>
</dbReference>
<evidence type="ECO:0000313" key="12">
    <source>
        <dbReference type="EMBL" id="ELP83447.1"/>
    </source>
</evidence>
<protein>
    <recommendedName>
        <fullName evidence="2">Proline--tRNA ligase</fullName>
        <ecNumber evidence="1">6.1.1.15</ecNumber>
    </recommendedName>
    <alternativeName>
        <fullName evidence="8">Prolyl-tRNA synthetase</fullName>
    </alternativeName>
</protein>
<dbReference type="GeneID" id="14882351"/>
<dbReference type="AlphaFoldDB" id="A0A0A1TU40"/>
<dbReference type="PROSITE" id="PS50862">
    <property type="entry name" value="AA_TRNA_LIGASE_II"/>
    <property type="match status" value="1"/>
</dbReference>
<dbReference type="GO" id="GO:0006433">
    <property type="term" value="P:prolyl-tRNA aminoacylation"/>
    <property type="evidence" value="ECO:0007669"/>
    <property type="project" value="InterPro"/>
</dbReference>
<evidence type="ECO:0000313" key="13">
    <source>
        <dbReference type="Proteomes" id="UP000014680"/>
    </source>
</evidence>
<dbReference type="InterPro" id="IPR004499">
    <property type="entry name" value="Pro-tRNA-ligase_IIa_arc-type"/>
</dbReference>
<evidence type="ECO:0000256" key="5">
    <source>
        <dbReference type="ARBA" id="ARBA00022840"/>
    </source>
</evidence>
<dbReference type="Pfam" id="PF09180">
    <property type="entry name" value="ProRS-C_1"/>
    <property type="match status" value="1"/>
</dbReference>
<dbReference type="FunFam" id="3.30.110.30:FF:000001">
    <property type="entry name" value="Bifunctional glutamate/proline--tRNA ligase"/>
    <property type="match status" value="1"/>
</dbReference>
<dbReference type="Gene3D" id="3.40.50.800">
    <property type="entry name" value="Anticodon-binding domain"/>
    <property type="match status" value="1"/>
</dbReference>
<dbReference type="CDD" id="cd00778">
    <property type="entry name" value="ProRS_core_arch_euk"/>
    <property type="match status" value="1"/>
</dbReference>
<feature type="region of interest" description="Disordered" evidence="10">
    <location>
        <begin position="1"/>
        <end position="56"/>
    </location>
</feature>
<feature type="domain" description="Aminoacyl-transfer RNA synthetases class-II family profile" evidence="11">
    <location>
        <begin position="87"/>
        <end position="336"/>
    </location>
</feature>
<dbReference type="RefSeq" id="XP_004182793.1">
    <property type="nucleotide sequence ID" value="XM_004182745.1"/>
</dbReference>
<dbReference type="InterPro" id="IPR045864">
    <property type="entry name" value="aa-tRNA-synth_II/BPL/LPL"/>
</dbReference>
<dbReference type="Proteomes" id="UP000014680">
    <property type="component" value="Unassembled WGS sequence"/>
</dbReference>
<gene>
    <name evidence="12" type="ORF">EIN_375620</name>
</gene>
<dbReference type="Pfam" id="PF00587">
    <property type="entry name" value="tRNA-synt_2b"/>
    <property type="match status" value="1"/>
</dbReference>
<organism evidence="12 13">
    <name type="scientific">Entamoeba invadens IP1</name>
    <dbReference type="NCBI Taxonomy" id="370355"/>
    <lineage>
        <taxon>Eukaryota</taxon>
        <taxon>Amoebozoa</taxon>
        <taxon>Evosea</taxon>
        <taxon>Archamoebae</taxon>
        <taxon>Mastigamoebida</taxon>
        <taxon>Entamoebidae</taxon>
        <taxon>Entamoeba</taxon>
    </lineage>
</organism>
<dbReference type="SUPFAM" id="SSF55681">
    <property type="entry name" value="Class II aaRS and biotin synthetases"/>
    <property type="match status" value="1"/>
</dbReference>
<dbReference type="HAMAP" id="MF_01571">
    <property type="entry name" value="Pro_tRNA_synth_type3"/>
    <property type="match status" value="1"/>
</dbReference>
<dbReference type="NCBIfam" id="TIGR00408">
    <property type="entry name" value="proS_fam_I"/>
    <property type="match status" value="1"/>
</dbReference>
<sequence length="554" mass="63045">MSAEEPKVAQPAQEQAQKAEAAKKERKPKEKKAPKEKKEAKPKAPKAQKEGEKTDLRKRLDKDKDFSEWYSEIVVRSQLIEYYDISGCYILRPAAYGLWENIQQFIDKRIKRMGVENTYFPCFVSQAALKKEEDELNGFTPEVAWVTKSGSSDLQEPIALRPTSETVMYPAFKNWITGHRDLPLKVNQWCNVVRWEFSHPYPFIRTREFLWQEGHTAYDNQPDCEKECRQILELYASVYEDLLAVPVIRGKKSKGETFPGAYYSLTVECIIPTNGRSVQAATSHHLGQTFSKLFNIQYEDDSKKKQFVFQNSWGLSTRSIGVTVMTHGDNKGIILPPRAAGKQVVIVPLHHKGSNNDEIDAKANELCELLLDNDIRAFADCNDMHNPGWKFTEYELRGIPLRIELGPRDFAGKKVVIVRRDNGAKEECLWENLVATIKKTIDVMHNDMYQKALKTRDEHLANISTWEEFLNQLDKRNACIAPWCEDPACEKTIKEKSAADSLKRASDLGDSANILTGAAKVLCIPVNQEPLKEGAVCFQCGKKATCYGCFGRSY</sequence>
<dbReference type="Pfam" id="PF03129">
    <property type="entry name" value="HGTP_anticodon"/>
    <property type="match status" value="1"/>
</dbReference>
<evidence type="ECO:0000256" key="10">
    <source>
        <dbReference type="SAM" id="MobiDB-lite"/>
    </source>
</evidence>
<keyword evidence="4" id="KW-0547">Nucleotide-binding</keyword>
<keyword evidence="7 12" id="KW-0030">Aminoacyl-tRNA synthetase</keyword>
<dbReference type="InterPro" id="IPR004154">
    <property type="entry name" value="Anticodon-bd"/>
</dbReference>
<feature type="compositionally biased region" description="Low complexity" evidence="10">
    <location>
        <begin position="8"/>
        <end position="19"/>
    </location>
</feature>
<dbReference type="InterPro" id="IPR002314">
    <property type="entry name" value="aa-tRNA-synt_IIb"/>
</dbReference>
<dbReference type="PRINTS" id="PR01046">
    <property type="entry name" value="TRNASYNTHPRO"/>
</dbReference>
<evidence type="ECO:0000256" key="7">
    <source>
        <dbReference type="ARBA" id="ARBA00023146"/>
    </source>
</evidence>
<dbReference type="FunFam" id="3.30.930.10:FF:000037">
    <property type="entry name" value="Proline--tRNA ligase"/>
    <property type="match status" value="1"/>
</dbReference>
<proteinExistence type="inferred from homology"/>
<dbReference type="Gene3D" id="3.30.930.10">
    <property type="entry name" value="Bira Bifunctional Protein, Domain 2"/>
    <property type="match status" value="1"/>
</dbReference>
<keyword evidence="5" id="KW-0067">ATP-binding</keyword>
<keyword evidence="13" id="KW-1185">Reference proteome</keyword>
<dbReference type="GO" id="GO:0004827">
    <property type="term" value="F:proline-tRNA ligase activity"/>
    <property type="evidence" value="ECO:0007669"/>
    <property type="project" value="UniProtKB-EC"/>
</dbReference>
<dbReference type="InterPro" id="IPR016061">
    <property type="entry name" value="Pro-tRNA_ligase_II_C"/>
</dbReference>
<evidence type="ECO:0000256" key="8">
    <source>
        <dbReference type="ARBA" id="ARBA00029731"/>
    </source>
</evidence>
<evidence type="ECO:0000256" key="6">
    <source>
        <dbReference type="ARBA" id="ARBA00022917"/>
    </source>
</evidence>
<keyword evidence="3 12" id="KW-0436">Ligase</keyword>
<evidence type="ECO:0000256" key="4">
    <source>
        <dbReference type="ARBA" id="ARBA00022741"/>
    </source>
</evidence>
<feature type="compositionally biased region" description="Basic and acidic residues" evidence="10">
    <location>
        <begin position="20"/>
        <end position="56"/>
    </location>
</feature>
<dbReference type="SMART" id="SM00946">
    <property type="entry name" value="ProRS-C_1"/>
    <property type="match status" value="1"/>
</dbReference>
<dbReference type="InterPro" id="IPR036621">
    <property type="entry name" value="Anticodon-bd_dom_sf"/>
</dbReference>
<dbReference type="GO" id="GO:0017101">
    <property type="term" value="C:aminoacyl-tRNA synthetase multienzyme complex"/>
    <property type="evidence" value="ECO:0007669"/>
    <property type="project" value="TreeGrafter"/>
</dbReference>